<feature type="region of interest" description="Disordered" evidence="1">
    <location>
        <begin position="24"/>
        <end position="66"/>
    </location>
</feature>
<dbReference type="KEGG" id="cli:Clim_1912"/>
<name>B3EF82_CHLL2</name>
<dbReference type="Proteomes" id="UP000008841">
    <property type="component" value="Chromosome"/>
</dbReference>
<organism evidence="2 3">
    <name type="scientific">Chlorobium limicola (strain DSM 245 / NBRC 103803 / 6330)</name>
    <dbReference type="NCBI Taxonomy" id="290315"/>
    <lineage>
        <taxon>Bacteria</taxon>
        <taxon>Pseudomonadati</taxon>
        <taxon>Chlorobiota</taxon>
        <taxon>Chlorobiia</taxon>
        <taxon>Chlorobiales</taxon>
        <taxon>Chlorobiaceae</taxon>
        <taxon>Chlorobium/Pelodictyon group</taxon>
        <taxon>Chlorobium</taxon>
    </lineage>
</organism>
<dbReference type="RefSeq" id="WP_012466813.1">
    <property type="nucleotide sequence ID" value="NC_010803.1"/>
</dbReference>
<feature type="compositionally biased region" description="Polar residues" evidence="1">
    <location>
        <begin position="48"/>
        <end position="59"/>
    </location>
</feature>
<evidence type="ECO:0000313" key="2">
    <source>
        <dbReference type="EMBL" id="ACD90944.1"/>
    </source>
</evidence>
<gene>
    <name evidence="2" type="ordered locus">Clim_1912</name>
</gene>
<reference evidence="2 3" key="1">
    <citation type="submission" date="2008-05" db="EMBL/GenBank/DDBJ databases">
        <title>Complete sequence of Chlorobium limicola DSM 245.</title>
        <authorList>
            <consortium name="US DOE Joint Genome Institute"/>
            <person name="Lucas S."/>
            <person name="Copeland A."/>
            <person name="Lapidus A."/>
            <person name="Glavina del Rio T."/>
            <person name="Dalin E."/>
            <person name="Tice H."/>
            <person name="Bruce D."/>
            <person name="Goodwin L."/>
            <person name="Pitluck S."/>
            <person name="Schmutz J."/>
            <person name="Larimer F."/>
            <person name="Land M."/>
            <person name="Hauser L."/>
            <person name="Kyrpides N."/>
            <person name="Ovchinnikova G."/>
            <person name="Zhao F."/>
            <person name="Li T."/>
            <person name="Liu Z."/>
            <person name="Overmann J."/>
            <person name="Bryant D.A."/>
            <person name="Richardson P."/>
        </authorList>
    </citation>
    <scope>NUCLEOTIDE SEQUENCE [LARGE SCALE GENOMIC DNA]</scope>
    <source>
        <strain evidence="3">DSM 245 / NBRC 103803 / 6330</strain>
    </source>
</reference>
<protein>
    <submittedName>
        <fullName evidence="2">Uncharacterized protein</fullName>
    </submittedName>
</protein>
<dbReference type="NCBIfam" id="TIGR04252">
    <property type="entry name" value="SCM_precur_ScmA"/>
    <property type="match status" value="1"/>
</dbReference>
<proteinExistence type="predicted"/>
<evidence type="ECO:0000256" key="1">
    <source>
        <dbReference type="SAM" id="MobiDB-lite"/>
    </source>
</evidence>
<dbReference type="STRING" id="290315.Clim_1912"/>
<sequence length="66" mass="7015">MENSRNIVEQEPQEMKIWQEPEMKSMASDSAEGATCRNGSGAVPLCRTGSSPRSMTACTTGAGAYS</sequence>
<evidence type="ECO:0000313" key="3">
    <source>
        <dbReference type="Proteomes" id="UP000008841"/>
    </source>
</evidence>
<dbReference type="HOGENOM" id="CLU_2823252_0_0_10"/>
<accession>B3EF82</accession>
<dbReference type="EMBL" id="CP001097">
    <property type="protein sequence ID" value="ACD90944.1"/>
    <property type="molecule type" value="Genomic_DNA"/>
</dbReference>
<dbReference type="AlphaFoldDB" id="B3EF82"/>